<keyword evidence="3" id="KW-1185">Reference proteome</keyword>
<dbReference type="SUPFAM" id="SSF53335">
    <property type="entry name" value="S-adenosyl-L-methionine-dependent methyltransferases"/>
    <property type="match status" value="1"/>
</dbReference>
<dbReference type="Pfam" id="PF08241">
    <property type="entry name" value="Methyltransf_11"/>
    <property type="match status" value="1"/>
</dbReference>
<dbReference type="AlphaFoldDB" id="A0A0W0SPX7"/>
<dbReference type="RefSeq" id="WP_058496907.1">
    <property type="nucleotide sequence ID" value="NZ_CAAAIU010000017.1"/>
</dbReference>
<dbReference type="CDD" id="cd02440">
    <property type="entry name" value="AdoMet_MTases"/>
    <property type="match status" value="1"/>
</dbReference>
<dbReference type="GO" id="GO:0032259">
    <property type="term" value="P:methylation"/>
    <property type="evidence" value="ECO:0007669"/>
    <property type="project" value="UniProtKB-KW"/>
</dbReference>
<keyword evidence="2" id="KW-0489">Methyltransferase</keyword>
<evidence type="ECO:0000313" key="2">
    <source>
        <dbReference type="EMBL" id="KTC85463.1"/>
    </source>
</evidence>
<proteinExistence type="predicted"/>
<dbReference type="InterPro" id="IPR029063">
    <property type="entry name" value="SAM-dependent_MTases_sf"/>
</dbReference>
<dbReference type="Gene3D" id="3.40.50.150">
    <property type="entry name" value="Vaccinia Virus protein VP39"/>
    <property type="match status" value="1"/>
</dbReference>
<organism evidence="2 3">
    <name type="scientific">Legionella drozanskii LLAP-1</name>
    <dbReference type="NCBI Taxonomy" id="1212489"/>
    <lineage>
        <taxon>Bacteria</taxon>
        <taxon>Pseudomonadati</taxon>
        <taxon>Pseudomonadota</taxon>
        <taxon>Gammaproteobacteria</taxon>
        <taxon>Legionellales</taxon>
        <taxon>Legionellaceae</taxon>
        <taxon>Legionella</taxon>
    </lineage>
</organism>
<comment type="caution">
    <text evidence="2">The sequence shown here is derived from an EMBL/GenBank/DDBJ whole genome shotgun (WGS) entry which is preliminary data.</text>
</comment>
<dbReference type="InterPro" id="IPR013216">
    <property type="entry name" value="Methyltransf_11"/>
</dbReference>
<name>A0A0W0SPX7_9GAMM</name>
<dbReference type="OrthoDB" id="9760689at2"/>
<evidence type="ECO:0000259" key="1">
    <source>
        <dbReference type="Pfam" id="PF08241"/>
    </source>
</evidence>
<dbReference type="PATRIC" id="fig|1212489.4.peg.2777"/>
<gene>
    <name evidence="2" type="ORF">Ldro_2635</name>
</gene>
<sequence>MCQWLMAKIYDNMMRDAEDKCLKDWRQQLLQNISGDVLELGCGTGANLEFYPDAVQHLVLIEPSVHMRKILQAKIADSKHANVAILQDKAEFISLPDASFDAVVCTLVLCSVDHLEKTLSEIHRILRPQGKLFFIEHVAATNNLKRYKWQRRLAFIWKWIAANCHVTRRTEQSIEKAGFEIIDIQHQSIRGVPPIVRPSIRGIAVRS</sequence>
<evidence type="ECO:0000313" key="3">
    <source>
        <dbReference type="Proteomes" id="UP000054736"/>
    </source>
</evidence>
<dbReference type="InterPro" id="IPR052356">
    <property type="entry name" value="Thiol_S-MT"/>
</dbReference>
<accession>A0A0W0SPX7</accession>
<dbReference type="GO" id="GO:0008757">
    <property type="term" value="F:S-adenosylmethionine-dependent methyltransferase activity"/>
    <property type="evidence" value="ECO:0007669"/>
    <property type="project" value="InterPro"/>
</dbReference>
<protein>
    <submittedName>
        <fullName evidence="2">Phosphatidylethanolamine N-methyltransferase</fullName>
    </submittedName>
</protein>
<feature type="domain" description="Methyltransferase type 11" evidence="1">
    <location>
        <begin position="38"/>
        <end position="134"/>
    </location>
</feature>
<dbReference type="PANTHER" id="PTHR45036:SF1">
    <property type="entry name" value="METHYLTRANSFERASE LIKE 7A"/>
    <property type="match status" value="1"/>
</dbReference>
<dbReference type="Proteomes" id="UP000054736">
    <property type="component" value="Unassembled WGS sequence"/>
</dbReference>
<reference evidence="2 3" key="1">
    <citation type="submission" date="2015-11" db="EMBL/GenBank/DDBJ databases">
        <title>Genomic analysis of 38 Legionella species identifies large and diverse effector repertoires.</title>
        <authorList>
            <person name="Burstein D."/>
            <person name="Amaro F."/>
            <person name="Zusman T."/>
            <person name="Lifshitz Z."/>
            <person name="Cohen O."/>
            <person name="Gilbert J.A."/>
            <person name="Pupko T."/>
            <person name="Shuman H.A."/>
            <person name="Segal G."/>
        </authorList>
    </citation>
    <scope>NUCLEOTIDE SEQUENCE [LARGE SCALE GENOMIC DNA]</scope>
    <source>
        <strain evidence="2 3">ATCC 700990</strain>
    </source>
</reference>
<dbReference type="EMBL" id="LNXY01000028">
    <property type="protein sequence ID" value="KTC85463.1"/>
    <property type="molecule type" value="Genomic_DNA"/>
</dbReference>
<keyword evidence="2" id="KW-0808">Transferase</keyword>
<dbReference type="STRING" id="1212489.Ldro_2635"/>
<dbReference type="PANTHER" id="PTHR45036">
    <property type="entry name" value="METHYLTRANSFERASE LIKE 7B"/>
    <property type="match status" value="1"/>
</dbReference>